<sequence>MRKLLALAVLALAGCSTVPPPLNDATVGPVVTGKLKGSGDVTAIPFSAYTAGDPVIATEAYVDGRTPQHKLQLINSTATLQTLTDGDTLAVMTVSTMNVTVQSASTYGLRDGDRFTIAAYMPTGGTVPVLFADDVVVADPSQTGGYTRTKTIVMTPTSVRRFVWSQAANVFYSYTIN</sequence>
<dbReference type="EMBL" id="CP016172">
    <property type="protein sequence ID" value="ANN76800.1"/>
    <property type="molecule type" value="Genomic_DNA"/>
</dbReference>
<dbReference type="RefSeq" id="WP_066655120.1">
    <property type="nucleotide sequence ID" value="NZ_CBCSCL010000017.1"/>
</dbReference>
<reference evidence="2 3" key="1">
    <citation type="submission" date="2016-06" db="EMBL/GenBank/DDBJ databases">
        <title>Complete genome sequences of Bordetella bronchialis and Bordetella flabilis.</title>
        <authorList>
            <person name="LiPuma J.J."/>
            <person name="Spilker T."/>
        </authorList>
    </citation>
    <scope>NUCLEOTIDE SEQUENCE [LARGE SCALE GENOMIC DNA]</scope>
    <source>
        <strain evidence="2 3">AU10664</strain>
    </source>
</reference>
<keyword evidence="1" id="KW-0732">Signal</keyword>
<proteinExistence type="predicted"/>
<gene>
    <name evidence="2" type="ORF">BAU07_06445</name>
</gene>
<accession>A0A193GAD9</accession>
<keyword evidence="3" id="KW-1185">Reference proteome</keyword>
<feature type="chain" id="PRO_5008258749" evidence="1">
    <location>
        <begin position="25"/>
        <end position="177"/>
    </location>
</feature>
<protein>
    <submittedName>
        <fullName evidence="2">Uncharacterized protein</fullName>
    </submittedName>
</protein>
<dbReference type="AlphaFoldDB" id="A0A193GAD9"/>
<dbReference type="KEGG" id="bfz:BAU07_06445"/>
<evidence type="ECO:0000313" key="2">
    <source>
        <dbReference type="EMBL" id="ANN76800.1"/>
    </source>
</evidence>
<dbReference type="Proteomes" id="UP000091926">
    <property type="component" value="Chromosome"/>
</dbReference>
<organism evidence="2 3">
    <name type="scientific">Bordetella flabilis</name>
    <dbReference type="NCBI Taxonomy" id="463014"/>
    <lineage>
        <taxon>Bacteria</taxon>
        <taxon>Pseudomonadati</taxon>
        <taxon>Pseudomonadota</taxon>
        <taxon>Betaproteobacteria</taxon>
        <taxon>Burkholderiales</taxon>
        <taxon>Alcaligenaceae</taxon>
        <taxon>Bordetella</taxon>
    </lineage>
</organism>
<dbReference type="STRING" id="463014.BAU07_06445"/>
<evidence type="ECO:0000256" key="1">
    <source>
        <dbReference type="SAM" id="SignalP"/>
    </source>
</evidence>
<evidence type="ECO:0000313" key="3">
    <source>
        <dbReference type="Proteomes" id="UP000091926"/>
    </source>
</evidence>
<name>A0A193GAD9_9BORD</name>
<dbReference type="PROSITE" id="PS51257">
    <property type="entry name" value="PROKAR_LIPOPROTEIN"/>
    <property type="match status" value="1"/>
</dbReference>
<feature type="signal peptide" evidence="1">
    <location>
        <begin position="1"/>
        <end position="24"/>
    </location>
</feature>